<organism evidence="1 2">
    <name type="scientific">Natrarchaeobius chitinivorans</name>
    <dbReference type="NCBI Taxonomy" id="1679083"/>
    <lineage>
        <taxon>Archaea</taxon>
        <taxon>Methanobacteriati</taxon>
        <taxon>Methanobacteriota</taxon>
        <taxon>Stenosarchaea group</taxon>
        <taxon>Halobacteria</taxon>
        <taxon>Halobacteriales</taxon>
        <taxon>Natrialbaceae</taxon>
        <taxon>Natrarchaeobius</taxon>
    </lineage>
</organism>
<accession>A0A3N6PQD0</accession>
<comment type="caution">
    <text evidence="1">The sequence shown here is derived from an EMBL/GenBank/DDBJ whole genome shotgun (WGS) entry which is preliminary data.</text>
</comment>
<proteinExistence type="predicted"/>
<gene>
    <name evidence="1" type="ORF">EA472_07255</name>
</gene>
<dbReference type="EMBL" id="REFZ01000004">
    <property type="protein sequence ID" value="RQH01486.1"/>
    <property type="molecule type" value="Genomic_DNA"/>
</dbReference>
<dbReference type="SUPFAM" id="SSF53795">
    <property type="entry name" value="PEP carboxykinase-like"/>
    <property type="match status" value="1"/>
</dbReference>
<dbReference type="InterPro" id="IPR027417">
    <property type="entry name" value="P-loop_NTPase"/>
</dbReference>
<name>A0A3N6PQD0_NATCH</name>
<dbReference type="Proteomes" id="UP000281431">
    <property type="component" value="Unassembled WGS sequence"/>
</dbReference>
<reference evidence="1 2" key="1">
    <citation type="submission" date="2018-10" db="EMBL/GenBank/DDBJ databases">
        <title>Natrarchaeobius chitinivorans gen. nov., sp. nov., and Natrarchaeobius haloalkaliphilus sp. nov., alkaliphilic, chitin-utilizing haloarchaea from hypersaline alkaline lakes.</title>
        <authorList>
            <person name="Sorokin D.Y."/>
            <person name="Elcheninov A.G."/>
            <person name="Kostrikina N.A."/>
            <person name="Bale N.J."/>
            <person name="Sinninghe Damste J.S."/>
            <person name="Khijniak T.V."/>
            <person name="Kublanov I.V."/>
            <person name="Toshchakov S.V."/>
        </authorList>
    </citation>
    <scope>NUCLEOTIDE SEQUENCE [LARGE SCALE GENOMIC DNA]</scope>
    <source>
        <strain evidence="1 2">AArcht7</strain>
    </source>
</reference>
<keyword evidence="2" id="KW-1185">Reference proteome</keyword>
<evidence type="ECO:0008006" key="3">
    <source>
        <dbReference type="Google" id="ProtNLM"/>
    </source>
</evidence>
<evidence type="ECO:0000313" key="2">
    <source>
        <dbReference type="Proteomes" id="UP000281431"/>
    </source>
</evidence>
<dbReference type="Gene3D" id="3.40.50.300">
    <property type="entry name" value="P-loop containing nucleotide triphosphate hydrolases"/>
    <property type="match status" value="1"/>
</dbReference>
<dbReference type="OrthoDB" id="234177at2157"/>
<protein>
    <recommendedName>
        <fullName evidence="3">Serine kinase</fullName>
    </recommendedName>
</protein>
<evidence type="ECO:0000313" key="1">
    <source>
        <dbReference type="EMBL" id="RQH01486.1"/>
    </source>
</evidence>
<sequence length="312" mass="33910">MTYYTAYGLTIESTFSLPELPQVEGTAEAIDVELRRDELDPVPTSVAGEGGRRIRAGPNTCRLSYDTIGTFLVEDGRRVSFDPVAEFETTPGAVPPKIVRRLFQNEMMGVLLHQRGQLVLHASAVAVDGRAAVFLGPRGAGKSTTAAAFDAAGHTILEDDVVGIRVDESHPAVLPGVPQLRLMPDAVEALDVEGTTGPASDADSEKRYKQFDAARRPAPLAACYLLEEDDSLAIDRLDPHERVSQLVSRTYTGGMLAETDATAVNFRQCTTIAKTCPFRRLRRPRDHRSLPALVEAVVDDLHSSGRTHLSHQ</sequence>
<dbReference type="AlphaFoldDB" id="A0A3N6PQD0"/>